<comment type="caution">
    <text evidence="2">The sequence shown here is derived from an EMBL/GenBank/DDBJ whole genome shotgun (WGS) entry which is preliminary data.</text>
</comment>
<evidence type="ECO:0000313" key="3">
    <source>
        <dbReference type="Proteomes" id="UP001158066"/>
    </source>
</evidence>
<proteinExistence type="predicted"/>
<keyword evidence="1" id="KW-1133">Transmembrane helix</keyword>
<name>A0AA46AHY1_9CLOT</name>
<evidence type="ECO:0000256" key="1">
    <source>
        <dbReference type="SAM" id="Phobius"/>
    </source>
</evidence>
<dbReference type="Proteomes" id="UP001158066">
    <property type="component" value="Unassembled WGS sequence"/>
</dbReference>
<dbReference type="AlphaFoldDB" id="A0AA46AHY1"/>
<organism evidence="2 3">
    <name type="scientific">Anoxynatronum buryatiense</name>
    <dbReference type="NCBI Taxonomy" id="489973"/>
    <lineage>
        <taxon>Bacteria</taxon>
        <taxon>Bacillati</taxon>
        <taxon>Bacillota</taxon>
        <taxon>Clostridia</taxon>
        <taxon>Eubacteriales</taxon>
        <taxon>Clostridiaceae</taxon>
        <taxon>Anoxynatronum</taxon>
    </lineage>
</organism>
<reference evidence="2" key="1">
    <citation type="submission" date="2017-05" db="EMBL/GenBank/DDBJ databases">
        <authorList>
            <person name="Varghese N."/>
            <person name="Submissions S."/>
        </authorList>
    </citation>
    <scope>NUCLEOTIDE SEQUENCE</scope>
    <source>
        <strain evidence="2">Su22</strain>
    </source>
</reference>
<dbReference type="EMBL" id="FXUF01000002">
    <property type="protein sequence ID" value="SMP44708.1"/>
    <property type="molecule type" value="Genomic_DNA"/>
</dbReference>
<protein>
    <submittedName>
        <fullName evidence="2">Uncharacterized protein</fullName>
    </submittedName>
</protein>
<sequence length="230" mass="27058">MNSSNAVNKKYFRYMNVFIAVMMLMILGIHQPDAADTWREIMKKPDGLQGYYYATPYAFSNGHYGIMRVWNQGYAQRVELDNFGTGDMTILLTRQQDGAYYQIDPQRNEAIGFRYREEEIPPGVLDESRYAVSGDRYDPVFLSRIQNVEQLDYLKQEALYFEVRSPHRNGEEIYRAWISVEYGLPLKEEMVMADGRVHQRVYTDIKEGPFPPELFILPEDVEILSWTWFN</sequence>
<feature type="transmembrane region" description="Helical" evidence="1">
    <location>
        <begin position="12"/>
        <end position="30"/>
    </location>
</feature>
<gene>
    <name evidence="2" type="ORF">SAMN06296020_102219</name>
</gene>
<accession>A0AA46AHY1</accession>
<dbReference type="RefSeq" id="WP_283408128.1">
    <property type="nucleotide sequence ID" value="NZ_FXUF01000002.1"/>
</dbReference>
<keyword evidence="1" id="KW-0812">Transmembrane</keyword>
<evidence type="ECO:0000313" key="2">
    <source>
        <dbReference type="EMBL" id="SMP44708.1"/>
    </source>
</evidence>
<keyword evidence="3" id="KW-1185">Reference proteome</keyword>
<keyword evidence="1" id="KW-0472">Membrane</keyword>